<keyword evidence="1" id="KW-0805">Transcription regulation</keyword>
<dbReference type="Gene3D" id="1.10.10.10">
    <property type="entry name" value="Winged helix-like DNA-binding domain superfamily/Winged helix DNA-binding domain"/>
    <property type="match status" value="1"/>
</dbReference>
<keyword evidence="2" id="KW-0238">DNA-binding</keyword>
<dbReference type="Proteomes" id="UP000557872">
    <property type="component" value="Unassembled WGS sequence"/>
</dbReference>
<comment type="caution">
    <text evidence="5">The sequence shown here is derived from an EMBL/GenBank/DDBJ whole genome shotgun (WGS) entry which is preliminary data.</text>
</comment>
<evidence type="ECO:0000259" key="4">
    <source>
        <dbReference type="Pfam" id="PF13377"/>
    </source>
</evidence>
<dbReference type="InterPro" id="IPR046335">
    <property type="entry name" value="LacI/GalR-like_sensor"/>
</dbReference>
<reference evidence="5 6" key="1">
    <citation type="submission" date="2020-07" db="EMBL/GenBank/DDBJ databases">
        <title>Roseicoccus Jingziensis gen. nov., sp. nov., isolated from coastal seawater.</title>
        <authorList>
            <person name="Feng X."/>
        </authorList>
    </citation>
    <scope>NUCLEOTIDE SEQUENCE [LARGE SCALE GENOMIC DNA]</scope>
    <source>
        <strain evidence="5 6">N1E253</strain>
    </source>
</reference>
<dbReference type="EMBL" id="JACBAZ010000003">
    <property type="protein sequence ID" value="NWK55737.1"/>
    <property type="molecule type" value="Genomic_DNA"/>
</dbReference>
<dbReference type="GO" id="GO:0000976">
    <property type="term" value="F:transcription cis-regulatory region binding"/>
    <property type="evidence" value="ECO:0007669"/>
    <property type="project" value="TreeGrafter"/>
</dbReference>
<dbReference type="Gene3D" id="3.40.50.2300">
    <property type="match status" value="2"/>
</dbReference>
<dbReference type="PANTHER" id="PTHR30146:SF155">
    <property type="entry name" value="ALANINE RACEMASE"/>
    <property type="match status" value="1"/>
</dbReference>
<dbReference type="AlphaFoldDB" id="A0A851GKX1"/>
<organism evidence="5 6">
    <name type="scientific">Oceaniferula marina</name>
    <dbReference type="NCBI Taxonomy" id="2748318"/>
    <lineage>
        <taxon>Bacteria</taxon>
        <taxon>Pseudomonadati</taxon>
        <taxon>Verrucomicrobiota</taxon>
        <taxon>Verrucomicrobiia</taxon>
        <taxon>Verrucomicrobiales</taxon>
        <taxon>Verrucomicrobiaceae</taxon>
        <taxon>Oceaniferula</taxon>
    </lineage>
</organism>
<dbReference type="SUPFAM" id="SSF53822">
    <property type="entry name" value="Periplasmic binding protein-like I"/>
    <property type="match status" value="1"/>
</dbReference>
<evidence type="ECO:0000313" key="6">
    <source>
        <dbReference type="Proteomes" id="UP000557872"/>
    </source>
</evidence>
<feature type="domain" description="Transcriptional regulator LacI/GalR-like sensor" evidence="4">
    <location>
        <begin position="194"/>
        <end position="348"/>
    </location>
</feature>
<dbReference type="PANTHER" id="PTHR30146">
    <property type="entry name" value="LACI-RELATED TRANSCRIPTIONAL REPRESSOR"/>
    <property type="match status" value="1"/>
</dbReference>
<dbReference type="SUPFAM" id="SSF46785">
    <property type="entry name" value="Winged helix' DNA-binding domain"/>
    <property type="match status" value="1"/>
</dbReference>
<name>A0A851GKX1_9BACT</name>
<dbReference type="PRINTS" id="PR00035">
    <property type="entry name" value="HTHGNTR"/>
</dbReference>
<dbReference type="InterPro" id="IPR000524">
    <property type="entry name" value="Tscrpt_reg_HTH_GntR"/>
</dbReference>
<evidence type="ECO:0000256" key="1">
    <source>
        <dbReference type="ARBA" id="ARBA00023015"/>
    </source>
</evidence>
<keyword evidence="6" id="KW-1185">Reference proteome</keyword>
<evidence type="ECO:0000256" key="3">
    <source>
        <dbReference type="ARBA" id="ARBA00023163"/>
    </source>
</evidence>
<evidence type="ECO:0000256" key="2">
    <source>
        <dbReference type="ARBA" id="ARBA00023125"/>
    </source>
</evidence>
<evidence type="ECO:0000313" key="5">
    <source>
        <dbReference type="EMBL" id="NWK55737.1"/>
    </source>
</evidence>
<accession>A0A851GKX1</accession>
<dbReference type="RefSeq" id="WP_178932281.1">
    <property type="nucleotide sequence ID" value="NZ_JACBAZ010000003.1"/>
</dbReference>
<protein>
    <submittedName>
        <fullName evidence="5">Substrate-binding domain-containing protein</fullName>
    </submittedName>
</protein>
<dbReference type="GO" id="GO:0003700">
    <property type="term" value="F:DNA-binding transcription factor activity"/>
    <property type="evidence" value="ECO:0007669"/>
    <property type="project" value="InterPro"/>
</dbReference>
<gene>
    <name evidence="5" type="ORF">HW115_08955</name>
</gene>
<dbReference type="InterPro" id="IPR028082">
    <property type="entry name" value="Peripla_BP_I"/>
</dbReference>
<proteinExistence type="predicted"/>
<dbReference type="InterPro" id="IPR036388">
    <property type="entry name" value="WH-like_DNA-bd_sf"/>
</dbReference>
<dbReference type="Pfam" id="PF13377">
    <property type="entry name" value="Peripla_BP_3"/>
    <property type="match status" value="1"/>
</dbReference>
<keyword evidence="3" id="KW-0804">Transcription</keyword>
<dbReference type="InterPro" id="IPR036390">
    <property type="entry name" value="WH_DNA-bd_sf"/>
</dbReference>
<sequence length="356" mass="39751">MKTPQKISLVTQTANILRDQIATGKILHMLPGENKMSEDLQVSRKTLRAALLILTSEEIISEPTPGARRRILSKPQKVNQQRSVGILLPRPLDELHASSQDLFRALRKNLNRLGVSIHYHDYPFLTTRQNPNQIKGIFKSHHADVWVVLEITTTIVEIAEELNIPVVACGGRTHNKFHNVAYDAVSALEHAFHNLINHGHQRICYPSDKQGSSIPSLASILEQQGIEVIPELHFPACDQSTTDFVCMLERLFKRPNPPTAFITGGPRNLITLITWLAKQKLCVPEDVSILHIGSDPMISPIIPKISYYSTSYAPLAKQLGRIISALLENPNAKLEQKTFFMDYIPGASLAPPQSQP</sequence>